<dbReference type="InterPro" id="IPR009057">
    <property type="entry name" value="Homeodomain-like_sf"/>
</dbReference>
<sequence length="202" mass="23951">MEVQERILDTAFNLFRQYGTRSVTMDDISVRMGISKKTLYANFADKDDLVLHVMSRHLKLMEDQCDTGRLEAANAVEELFLVMKMIDERLRNMNPVAMLDLQKFHARAFKLFQDHRNIYILDLIHQNLQRGIREGFYRPDLELDILSRFRTACVMFCVQPDVFPMQTYDMSKVQTVLLEHFLFGLVTREGYELIETYRKQRP</sequence>
<dbReference type="EMBL" id="CP107006">
    <property type="protein sequence ID" value="UYQ92316.1"/>
    <property type="molecule type" value="Genomic_DNA"/>
</dbReference>
<feature type="domain" description="HTH tetR-type" evidence="5">
    <location>
        <begin position="1"/>
        <end position="61"/>
    </location>
</feature>
<proteinExistence type="predicted"/>
<dbReference type="Gene3D" id="1.10.357.10">
    <property type="entry name" value="Tetracycline Repressor, domain 2"/>
    <property type="match status" value="1"/>
</dbReference>
<dbReference type="Proteomes" id="UP001162741">
    <property type="component" value="Chromosome"/>
</dbReference>
<dbReference type="SUPFAM" id="SSF46689">
    <property type="entry name" value="Homeodomain-like"/>
    <property type="match status" value="1"/>
</dbReference>
<gene>
    <name evidence="6" type="ORF">MKQ68_19715</name>
</gene>
<evidence type="ECO:0000256" key="1">
    <source>
        <dbReference type="ARBA" id="ARBA00023015"/>
    </source>
</evidence>
<dbReference type="PRINTS" id="PR00455">
    <property type="entry name" value="HTHTETR"/>
</dbReference>
<dbReference type="PANTHER" id="PTHR30055:SF234">
    <property type="entry name" value="HTH-TYPE TRANSCRIPTIONAL REGULATOR BETI"/>
    <property type="match status" value="1"/>
</dbReference>
<dbReference type="PANTHER" id="PTHR30055">
    <property type="entry name" value="HTH-TYPE TRANSCRIPTIONAL REGULATOR RUTR"/>
    <property type="match status" value="1"/>
</dbReference>
<feature type="DNA-binding region" description="H-T-H motif" evidence="4">
    <location>
        <begin position="24"/>
        <end position="43"/>
    </location>
</feature>
<dbReference type="InterPro" id="IPR001647">
    <property type="entry name" value="HTH_TetR"/>
</dbReference>
<organism evidence="6 7">
    <name type="scientific">Chitinophaga horti</name>
    <dbReference type="NCBI Taxonomy" id="2920382"/>
    <lineage>
        <taxon>Bacteria</taxon>
        <taxon>Pseudomonadati</taxon>
        <taxon>Bacteroidota</taxon>
        <taxon>Chitinophagia</taxon>
        <taxon>Chitinophagales</taxon>
        <taxon>Chitinophagaceae</taxon>
        <taxon>Chitinophaga</taxon>
    </lineage>
</organism>
<dbReference type="RefSeq" id="WP_264280599.1">
    <property type="nucleotide sequence ID" value="NZ_CP107006.1"/>
</dbReference>
<evidence type="ECO:0000256" key="2">
    <source>
        <dbReference type="ARBA" id="ARBA00023125"/>
    </source>
</evidence>
<keyword evidence="1" id="KW-0805">Transcription regulation</keyword>
<dbReference type="PROSITE" id="PS50977">
    <property type="entry name" value="HTH_TETR_2"/>
    <property type="match status" value="1"/>
</dbReference>
<evidence type="ECO:0000256" key="4">
    <source>
        <dbReference type="PROSITE-ProRule" id="PRU00335"/>
    </source>
</evidence>
<keyword evidence="7" id="KW-1185">Reference proteome</keyword>
<protein>
    <submittedName>
        <fullName evidence="6">TetR/AcrR family transcriptional regulator</fullName>
    </submittedName>
</protein>
<name>A0ABY6IY47_9BACT</name>
<evidence type="ECO:0000259" key="5">
    <source>
        <dbReference type="PROSITE" id="PS50977"/>
    </source>
</evidence>
<keyword evidence="2 4" id="KW-0238">DNA-binding</keyword>
<dbReference type="InterPro" id="IPR050109">
    <property type="entry name" value="HTH-type_TetR-like_transc_reg"/>
</dbReference>
<keyword evidence="3" id="KW-0804">Transcription</keyword>
<evidence type="ECO:0000313" key="6">
    <source>
        <dbReference type="EMBL" id="UYQ92316.1"/>
    </source>
</evidence>
<accession>A0ABY6IY47</accession>
<reference evidence="6" key="1">
    <citation type="submission" date="2022-10" db="EMBL/GenBank/DDBJ databases">
        <title>Chitinophaga sp. nov., isolated from soil.</title>
        <authorList>
            <person name="Jeon C.O."/>
        </authorList>
    </citation>
    <scope>NUCLEOTIDE SEQUENCE</scope>
    <source>
        <strain evidence="6">R8</strain>
    </source>
</reference>
<evidence type="ECO:0000256" key="3">
    <source>
        <dbReference type="ARBA" id="ARBA00023163"/>
    </source>
</evidence>
<evidence type="ECO:0000313" key="7">
    <source>
        <dbReference type="Proteomes" id="UP001162741"/>
    </source>
</evidence>
<dbReference type="Pfam" id="PF00440">
    <property type="entry name" value="TetR_N"/>
    <property type="match status" value="1"/>
</dbReference>